<dbReference type="EMBL" id="HE965806">
    <property type="protein sequence ID" value="CCJ53755.1"/>
    <property type="molecule type" value="Genomic_DNA"/>
</dbReference>
<dbReference type="RefSeq" id="WP_015064194.1">
    <property type="nucleotide sequence ID" value="NC_019382.1"/>
</dbReference>
<organism evidence="1 2">
    <name type="scientific">Bordetella bronchiseptica 253</name>
    <dbReference type="NCBI Taxonomy" id="568707"/>
    <lineage>
        <taxon>Bacteria</taxon>
        <taxon>Pseudomonadati</taxon>
        <taxon>Pseudomonadota</taxon>
        <taxon>Betaproteobacteria</taxon>
        <taxon>Burkholderiales</taxon>
        <taxon>Alcaligenaceae</taxon>
        <taxon>Bordetella</taxon>
    </lineage>
</organism>
<protein>
    <submittedName>
        <fullName evidence="1">Uncharacterized protein</fullName>
    </submittedName>
</protein>
<name>A0A0C6P5B6_BORBO</name>
<dbReference type="AlphaFoldDB" id="A0A0C6P5B6"/>
<gene>
    <name evidence="1" type="ORF">BN112_1838</name>
</gene>
<evidence type="ECO:0000313" key="2">
    <source>
        <dbReference type="Proteomes" id="UP000007564"/>
    </source>
</evidence>
<dbReference type="Proteomes" id="UP000007564">
    <property type="component" value="Chromosome"/>
</dbReference>
<sequence>MQEQDIQSIMRVAEELVEQTRKALCSVDEIYAHVGVDPARLRNLAVEQARIEAEAQAAFRDDLADIEREAARVKAASTDAPQARRVLHNHV</sequence>
<dbReference type="HOGENOM" id="CLU_2421102_0_0_4"/>
<dbReference type="KEGG" id="bbh:BN112_1838"/>
<accession>A0A0C6P5B6</accession>
<reference evidence="1 2" key="1">
    <citation type="journal article" date="2012" name="BMC Genomics">
        <title>Comparative genomics of the classical Bordetella subspecies: the evolution and exchange of virulence-associated diversity amongst closely related pathogens.</title>
        <authorList>
            <person name="Park J."/>
            <person name="Zhang Y."/>
            <person name="Buboltz A.M."/>
            <person name="Zhang X."/>
            <person name="Schuster S.C."/>
            <person name="Ahuja U."/>
            <person name="Liu M."/>
            <person name="Miller J.F."/>
            <person name="Sebaihia M."/>
            <person name="Bentley S.D."/>
            <person name="Parkhill J."/>
            <person name="Harvill E.T."/>
        </authorList>
    </citation>
    <scope>NUCLEOTIDE SEQUENCE [LARGE SCALE GENOMIC DNA]</scope>
    <source>
        <strain evidence="1 2">253</strain>
    </source>
</reference>
<evidence type="ECO:0000313" key="1">
    <source>
        <dbReference type="EMBL" id="CCJ53755.1"/>
    </source>
</evidence>
<proteinExistence type="predicted"/>